<dbReference type="PANTHER" id="PTHR48111:SF4">
    <property type="entry name" value="DNA-BINDING DUAL TRANSCRIPTIONAL REGULATOR OMPR"/>
    <property type="match status" value="1"/>
</dbReference>
<dbReference type="PROSITE" id="PS50110">
    <property type="entry name" value="RESPONSE_REGULATORY"/>
    <property type="match status" value="1"/>
</dbReference>
<dbReference type="Gene3D" id="6.10.250.690">
    <property type="match status" value="1"/>
</dbReference>
<keyword evidence="3 6" id="KW-0238">DNA-binding</keyword>
<feature type="DNA-binding region" description="OmpR/PhoB-type" evidence="6">
    <location>
        <begin position="265"/>
        <end position="364"/>
    </location>
</feature>
<dbReference type="InterPro" id="IPR039420">
    <property type="entry name" value="WalR-like"/>
</dbReference>
<keyword evidence="7" id="KW-1133">Transmembrane helix</keyword>
<dbReference type="SMART" id="SM00862">
    <property type="entry name" value="Trans_reg_C"/>
    <property type="match status" value="1"/>
</dbReference>
<evidence type="ECO:0000256" key="5">
    <source>
        <dbReference type="PROSITE-ProRule" id="PRU00169"/>
    </source>
</evidence>
<dbReference type="InterPro" id="IPR011006">
    <property type="entry name" value="CheY-like_superfamily"/>
</dbReference>
<gene>
    <name evidence="10" type="ORF">Ade02nite_39540</name>
</gene>
<dbReference type="CDD" id="cd00383">
    <property type="entry name" value="trans_reg_C"/>
    <property type="match status" value="1"/>
</dbReference>
<evidence type="ECO:0000256" key="6">
    <source>
        <dbReference type="PROSITE-ProRule" id="PRU01091"/>
    </source>
</evidence>
<evidence type="ECO:0008006" key="12">
    <source>
        <dbReference type="Google" id="ProtNLM"/>
    </source>
</evidence>
<comment type="caution">
    <text evidence="10">The sequence shown here is derived from an EMBL/GenBank/DDBJ whole genome shotgun (WGS) entry which is preliminary data.</text>
</comment>
<evidence type="ECO:0000256" key="3">
    <source>
        <dbReference type="ARBA" id="ARBA00023125"/>
    </source>
</evidence>
<feature type="domain" description="OmpR/PhoB-type" evidence="9">
    <location>
        <begin position="265"/>
        <end position="364"/>
    </location>
</feature>
<dbReference type="InterPro" id="IPR036388">
    <property type="entry name" value="WH-like_DNA-bd_sf"/>
</dbReference>
<dbReference type="InterPro" id="IPR001789">
    <property type="entry name" value="Sig_transdc_resp-reg_receiver"/>
</dbReference>
<evidence type="ECO:0000313" key="11">
    <source>
        <dbReference type="Proteomes" id="UP000609879"/>
    </source>
</evidence>
<dbReference type="SMART" id="SM00448">
    <property type="entry name" value="REC"/>
    <property type="match status" value="1"/>
</dbReference>
<evidence type="ECO:0000313" key="10">
    <source>
        <dbReference type="EMBL" id="GID75313.1"/>
    </source>
</evidence>
<organism evidence="10 11">
    <name type="scientific">Paractinoplanes deccanensis</name>
    <dbReference type="NCBI Taxonomy" id="113561"/>
    <lineage>
        <taxon>Bacteria</taxon>
        <taxon>Bacillati</taxon>
        <taxon>Actinomycetota</taxon>
        <taxon>Actinomycetes</taxon>
        <taxon>Micromonosporales</taxon>
        <taxon>Micromonosporaceae</taxon>
        <taxon>Paractinoplanes</taxon>
    </lineage>
</organism>
<dbReference type="Gene3D" id="1.10.10.10">
    <property type="entry name" value="Winged helix-like DNA-binding domain superfamily/Winged helix DNA-binding domain"/>
    <property type="match status" value="1"/>
</dbReference>
<feature type="modified residue" description="4-aspartylphosphate" evidence="5">
    <location>
        <position position="190"/>
    </location>
</feature>
<dbReference type="Pfam" id="PF00072">
    <property type="entry name" value="Response_reg"/>
    <property type="match status" value="1"/>
</dbReference>
<evidence type="ECO:0000256" key="7">
    <source>
        <dbReference type="SAM" id="Phobius"/>
    </source>
</evidence>
<proteinExistence type="predicted"/>
<dbReference type="EMBL" id="BOMI01000075">
    <property type="protein sequence ID" value="GID75313.1"/>
    <property type="molecule type" value="Genomic_DNA"/>
</dbReference>
<dbReference type="SUPFAM" id="SSF52172">
    <property type="entry name" value="CheY-like"/>
    <property type="match status" value="1"/>
</dbReference>
<keyword evidence="7" id="KW-0472">Membrane</keyword>
<evidence type="ECO:0000256" key="1">
    <source>
        <dbReference type="ARBA" id="ARBA00022553"/>
    </source>
</evidence>
<dbReference type="Proteomes" id="UP000609879">
    <property type="component" value="Unassembled WGS sequence"/>
</dbReference>
<evidence type="ECO:0000259" key="9">
    <source>
        <dbReference type="PROSITE" id="PS51755"/>
    </source>
</evidence>
<name>A0ABQ3Y5Q7_9ACTN</name>
<keyword evidence="11" id="KW-1185">Reference proteome</keyword>
<keyword evidence="2" id="KW-0805">Transcription regulation</keyword>
<protein>
    <recommendedName>
        <fullName evidence="12">DNA-binding response OmpR family regulator</fullName>
    </recommendedName>
</protein>
<dbReference type="InterPro" id="IPR001867">
    <property type="entry name" value="OmpR/PhoB-type_DNA-bd"/>
</dbReference>
<accession>A0ABQ3Y5Q7</accession>
<reference evidence="10 11" key="1">
    <citation type="submission" date="2021-01" db="EMBL/GenBank/DDBJ databases">
        <title>Whole genome shotgun sequence of Actinoplanes deccanensis NBRC 13994.</title>
        <authorList>
            <person name="Komaki H."/>
            <person name="Tamura T."/>
        </authorList>
    </citation>
    <scope>NUCLEOTIDE SEQUENCE [LARGE SCALE GENOMIC DNA]</scope>
    <source>
        <strain evidence="10 11">NBRC 13994</strain>
    </source>
</reference>
<dbReference type="PROSITE" id="PS51755">
    <property type="entry name" value="OMPR_PHOB"/>
    <property type="match status" value="1"/>
</dbReference>
<feature type="transmembrane region" description="Helical" evidence="7">
    <location>
        <begin position="20"/>
        <end position="47"/>
    </location>
</feature>
<dbReference type="PANTHER" id="PTHR48111">
    <property type="entry name" value="REGULATOR OF RPOS"/>
    <property type="match status" value="1"/>
</dbReference>
<evidence type="ECO:0000256" key="2">
    <source>
        <dbReference type="ARBA" id="ARBA00023015"/>
    </source>
</evidence>
<keyword evidence="4" id="KW-0804">Transcription</keyword>
<feature type="domain" description="Response regulatory" evidence="8">
    <location>
        <begin position="141"/>
        <end position="254"/>
    </location>
</feature>
<sequence length="366" mass="38728">MRTPSAPVVTVQPSSVVVGGVVAAVFGGVVAGLAGGVVVGGAVVVFAGRGRVVVAAGADEREAVGVVTLGSGAGKLLESAAGSAESAPSSGLPVRRTGVRATEASTMLVAVAASHPTIGVHREDRTRPMVSSAPMVYAMAMILLVEDDRIITAALSRALTDAGHVVRPVGRAAEALKIVTDERPDLVILDLGLPDIDGTDALRMMRSVSDVPVIVATARRSEADIIQLLSAGADDYVTKPFSGGHILARIAAVLRRARTQAEEKPRAITVGELVINPRQRRAELRGQPLQLTRREFDVLAYLAERVGQVISRRELMNEVWNQARIGEEQTIDVHISWLRRKLGETAAQPRFLHTVRGVGVMMVDPR</sequence>
<evidence type="ECO:0000259" key="8">
    <source>
        <dbReference type="PROSITE" id="PS50110"/>
    </source>
</evidence>
<dbReference type="Pfam" id="PF00486">
    <property type="entry name" value="Trans_reg_C"/>
    <property type="match status" value="1"/>
</dbReference>
<dbReference type="Gene3D" id="3.40.50.2300">
    <property type="match status" value="1"/>
</dbReference>
<keyword evidence="1 5" id="KW-0597">Phosphoprotein</keyword>
<evidence type="ECO:0000256" key="4">
    <source>
        <dbReference type="ARBA" id="ARBA00023163"/>
    </source>
</evidence>
<keyword evidence="7" id="KW-0812">Transmembrane</keyword>